<organism evidence="3">
    <name type="scientific">Magnetospirillum gryphiswaldense</name>
    <dbReference type="NCBI Taxonomy" id="55518"/>
    <lineage>
        <taxon>Bacteria</taxon>
        <taxon>Pseudomonadati</taxon>
        <taxon>Pseudomonadota</taxon>
        <taxon>Alphaproteobacteria</taxon>
        <taxon>Rhodospirillales</taxon>
        <taxon>Rhodospirillaceae</taxon>
        <taxon>Magnetospirillum</taxon>
    </lineage>
</organism>
<dbReference type="RefSeq" id="WP_106003417.1">
    <property type="nucleotide sequence ID" value="NZ_CP027527.1"/>
</dbReference>
<protein>
    <submittedName>
        <fullName evidence="3">Uncharacterized protein</fullName>
    </submittedName>
</protein>
<feature type="coiled-coil region" evidence="1">
    <location>
        <begin position="419"/>
        <end position="449"/>
    </location>
</feature>
<keyword evidence="1" id="KW-0175">Coiled coil</keyword>
<dbReference type="EMBL" id="CU459003">
    <property type="protein sequence ID" value="CAM76849.1"/>
    <property type="molecule type" value="Genomic_DNA"/>
</dbReference>
<evidence type="ECO:0000313" key="3">
    <source>
        <dbReference type="EMBL" id="CAM76849.1"/>
    </source>
</evidence>
<reference evidence="3" key="1">
    <citation type="journal article" date="2007" name="J. Bacteriol.">
        <title>Comparative genome analysis of four magnetotactic bacteria reveals a complex set of group-specific genes implicated in magnetosome biomineralization and function.</title>
        <authorList>
            <person name="Richter M."/>
            <person name="Kube M."/>
            <person name="Bazylinski D.A."/>
            <person name="Lombardot T."/>
            <person name="Gloeckner F.O."/>
            <person name="Reinhardt R."/>
            <person name="Schueler D."/>
        </authorList>
    </citation>
    <scope>NUCLEOTIDE SEQUENCE</scope>
    <source>
        <strain evidence="3">MSR-1</strain>
    </source>
</reference>
<accession>A4U1U2</accession>
<feature type="region of interest" description="Disordered" evidence="2">
    <location>
        <begin position="360"/>
        <end position="384"/>
    </location>
</feature>
<dbReference type="AlphaFoldDB" id="A4U1U2"/>
<sequence length="457" mass="50306">MFSVAVFVKAPQYQLRNLEFVPPPALVPDYLSESGVILENTAVNLSPGDGEVFQVIRYSLPGQGILTWVGLYRPLWRPRYPQRGALFYGAGIWTMPHPGKGDALVQALTQLVDYIDRVIPQAPDTEWTVSALDEVVGNFYREFSPEFPAAAPKTAFAGKIGHQSIFVDLCNGSNPDAVLNDIFAGKRFKSYSRILFSKDPPVVNAARQGKLAVVAEADIRAEPPPSLKVRVTATSSNVAAPLPPGGNMNSKESAGSLEAILKELSEHRDILNKIIGTTNKNNQFYNHDNNTATHEIVLATHSEYAEKQQSRDNSPPSLPLKIRYALIFSIMTIAAYGAWHLLNTSALHFMPKALDKPAASTTLEPKPVSVKPIDPPTQPKSRQQLVSDFDKGIKGVVSRAKIVQDRMRDNPWSDNDATVATLQADIDDLKRYIAEMERSATELKALNTKPPNSDQLR</sequence>
<gene>
    <name evidence="3" type="ORF">MGR_1096</name>
</gene>
<name>A4U1U2_9PROT</name>
<proteinExistence type="predicted"/>
<evidence type="ECO:0000256" key="1">
    <source>
        <dbReference type="SAM" id="Coils"/>
    </source>
</evidence>
<evidence type="ECO:0000256" key="2">
    <source>
        <dbReference type="SAM" id="MobiDB-lite"/>
    </source>
</evidence>